<evidence type="ECO:0000313" key="2">
    <source>
        <dbReference type="EMBL" id="KAG5288950.1"/>
    </source>
</evidence>
<dbReference type="OrthoDB" id="10631617at2759"/>
<accession>A0A8H8CT47</accession>
<dbReference type="AlphaFoldDB" id="A0A8H8CT47"/>
<feature type="region of interest" description="Disordered" evidence="1">
    <location>
        <begin position="14"/>
        <end position="39"/>
    </location>
</feature>
<proteinExistence type="predicted"/>
<gene>
    <name evidence="2" type="ORF">I7I52_12604</name>
</gene>
<name>A0A8H8CT47_AJECA</name>
<reference evidence="2 3" key="1">
    <citation type="submission" date="2021-01" db="EMBL/GenBank/DDBJ databases">
        <title>Chromosome-level genome assembly of a human fungal pathogen reveals clustering of transcriptionally co-regulated genes.</title>
        <authorList>
            <person name="Voorhies M."/>
            <person name="Cohen S."/>
            <person name="Shea T.P."/>
            <person name="Petrus S."/>
            <person name="Munoz J.F."/>
            <person name="Poplawski S."/>
            <person name="Goldman W.E."/>
            <person name="Michael T."/>
            <person name="Cuomo C.A."/>
            <person name="Sil A."/>
            <person name="Beyhan S."/>
        </authorList>
    </citation>
    <scope>NUCLEOTIDE SEQUENCE [LARGE SCALE GENOMIC DNA]</scope>
    <source>
        <strain evidence="2 3">G184AR</strain>
    </source>
</reference>
<evidence type="ECO:0000256" key="1">
    <source>
        <dbReference type="SAM" id="MobiDB-lite"/>
    </source>
</evidence>
<dbReference type="VEuPathDB" id="FungiDB:I7I52_12604"/>
<protein>
    <submittedName>
        <fullName evidence="2">Uncharacterized protein</fullName>
    </submittedName>
</protein>
<dbReference type="Proteomes" id="UP000670092">
    <property type="component" value="Unassembled WGS sequence"/>
</dbReference>
<dbReference type="EMBL" id="JAEVHI010000006">
    <property type="protein sequence ID" value="KAG5288950.1"/>
    <property type="molecule type" value="Genomic_DNA"/>
</dbReference>
<comment type="caution">
    <text evidence="2">The sequence shown here is derived from an EMBL/GenBank/DDBJ whole genome shotgun (WGS) entry which is preliminary data.</text>
</comment>
<evidence type="ECO:0000313" key="3">
    <source>
        <dbReference type="Proteomes" id="UP000670092"/>
    </source>
</evidence>
<sequence>MYYLLGHCGKRALSHQRHAGSRGDEPAQTPQHPPPPTDMQLPFWVVAENQACLCSTLPLPTFFLVVSWGTRPLFVPVEGFRVTKHLYCPRPNVSTPCSVCAATGLITC</sequence>
<organism evidence="2 3">
    <name type="scientific">Ajellomyces capsulatus</name>
    <name type="common">Darling's disease fungus</name>
    <name type="synonym">Histoplasma capsulatum</name>
    <dbReference type="NCBI Taxonomy" id="5037"/>
    <lineage>
        <taxon>Eukaryota</taxon>
        <taxon>Fungi</taxon>
        <taxon>Dikarya</taxon>
        <taxon>Ascomycota</taxon>
        <taxon>Pezizomycotina</taxon>
        <taxon>Eurotiomycetes</taxon>
        <taxon>Eurotiomycetidae</taxon>
        <taxon>Onygenales</taxon>
        <taxon>Ajellomycetaceae</taxon>
        <taxon>Histoplasma</taxon>
    </lineage>
</organism>